<reference evidence="7 8" key="1">
    <citation type="submission" date="2016-03" db="EMBL/GenBank/DDBJ databases">
        <title>Complete genome sequence of a soil Actinobacterium, Nocardioides dokdonensis FR1436.</title>
        <authorList>
            <person name="Kwon S.-K."/>
            <person name="Kim K."/>
            <person name="Kim J.F."/>
        </authorList>
    </citation>
    <scope>NUCLEOTIDE SEQUENCE [LARGE SCALE GENOMIC DNA]</scope>
    <source>
        <strain evidence="7 8">FR1436</strain>
    </source>
</reference>
<dbReference type="PROSITE" id="PS00862">
    <property type="entry name" value="OX2_COVAL_FAD"/>
    <property type="match status" value="1"/>
</dbReference>
<evidence type="ECO:0000256" key="4">
    <source>
        <dbReference type="ARBA" id="ARBA00022827"/>
    </source>
</evidence>
<dbReference type="Pfam" id="PF01565">
    <property type="entry name" value="FAD_binding_4"/>
    <property type="match status" value="1"/>
</dbReference>
<dbReference type="InterPro" id="IPR006093">
    <property type="entry name" value="Oxy_OxRdtase_FAD_BS"/>
</dbReference>
<evidence type="ECO:0000256" key="2">
    <source>
        <dbReference type="ARBA" id="ARBA00005466"/>
    </source>
</evidence>
<dbReference type="Gene3D" id="3.30.465.10">
    <property type="match status" value="1"/>
</dbReference>
<evidence type="ECO:0000256" key="5">
    <source>
        <dbReference type="ARBA" id="ARBA00023002"/>
    </source>
</evidence>
<dbReference type="STRING" id="1300347.I601_2827"/>
<comment type="cofactor">
    <cofactor evidence="1">
        <name>FAD</name>
        <dbReference type="ChEBI" id="CHEBI:57692"/>
    </cofactor>
</comment>
<keyword evidence="5 7" id="KW-0560">Oxidoreductase</keyword>
<dbReference type="Proteomes" id="UP000077868">
    <property type="component" value="Chromosome"/>
</dbReference>
<evidence type="ECO:0000313" key="7">
    <source>
        <dbReference type="EMBL" id="ANH39243.1"/>
    </source>
</evidence>
<dbReference type="InterPro" id="IPR016169">
    <property type="entry name" value="FAD-bd_PCMH_sub2"/>
</dbReference>
<keyword evidence="4" id="KW-0274">FAD</keyword>
<dbReference type="InterPro" id="IPR016167">
    <property type="entry name" value="FAD-bd_PCMH_sub1"/>
</dbReference>
<keyword evidence="8" id="KW-1185">Reference proteome</keyword>
<organism evidence="7 8">
    <name type="scientific">Nocardioides dokdonensis FR1436</name>
    <dbReference type="NCBI Taxonomy" id="1300347"/>
    <lineage>
        <taxon>Bacteria</taxon>
        <taxon>Bacillati</taxon>
        <taxon>Actinomycetota</taxon>
        <taxon>Actinomycetes</taxon>
        <taxon>Propionibacteriales</taxon>
        <taxon>Nocardioidaceae</taxon>
        <taxon>Nocardioides</taxon>
    </lineage>
</organism>
<dbReference type="InterPro" id="IPR036318">
    <property type="entry name" value="FAD-bd_PCMH-like_sf"/>
</dbReference>
<evidence type="ECO:0000259" key="6">
    <source>
        <dbReference type="PROSITE" id="PS51387"/>
    </source>
</evidence>
<dbReference type="Gene3D" id="3.30.43.10">
    <property type="entry name" value="Uridine Diphospho-n-acetylenolpyruvylglucosamine Reductase, domain 2"/>
    <property type="match status" value="1"/>
</dbReference>
<dbReference type="InterPro" id="IPR050416">
    <property type="entry name" value="FAD-linked_Oxidoreductase"/>
</dbReference>
<name>A0A1A9GNR9_9ACTN</name>
<comment type="similarity">
    <text evidence="2">Belongs to the oxygen-dependent FAD-linked oxidoreductase family.</text>
</comment>
<gene>
    <name evidence="7" type="primary">mcrA_1</name>
    <name evidence="7" type="ORF">I601_2827</name>
</gene>
<keyword evidence="3" id="KW-0285">Flavoprotein</keyword>
<proteinExistence type="inferred from homology"/>
<dbReference type="AlphaFoldDB" id="A0A1A9GNR9"/>
<dbReference type="PANTHER" id="PTHR42973:SF39">
    <property type="entry name" value="FAD-BINDING PCMH-TYPE DOMAIN-CONTAINING PROTEIN"/>
    <property type="match status" value="1"/>
</dbReference>
<dbReference type="RefSeq" id="WP_068110879.1">
    <property type="nucleotide sequence ID" value="NZ_CP015079.1"/>
</dbReference>
<dbReference type="InterPro" id="IPR016166">
    <property type="entry name" value="FAD-bd_PCMH"/>
</dbReference>
<dbReference type="SUPFAM" id="SSF56176">
    <property type="entry name" value="FAD-binding/transporter-associated domain-like"/>
    <property type="match status" value="1"/>
</dbReference>
<evidence type="ECO:0000313" key="8">
    <source>
        <dbReference type="Proteomes" id="UP000077868"/>
    </source>
</evidence>
<dbReference type="Gene3D" id="3.40.462.20">
    <property type="match status" value="1"/>
</dbReference>
<protein>
    <submittedName>
        <fullName evidence="7">Mitomycin radical oxidase</fullName>
        <ecNumber evidence="7">1.5.3.-</ecNumber>
    </submittedName>
</protein>
<sequence length="467" mass="48641">MTVRDAAARPAGTTSSTGTAALRGLCGGRVHLPGDPAYDVHRAAWNLAVQQRPAAVAVPHSVAEVQEVVRAAGAAGLRVAPQSTGHGAGALGEKDLADVVVVRLSELTGVTVDPTARTARVVGGTWWKDVVAATAAHGLTAPHGSAPDIAVAGYALNGGLSFYGRQHGLAVNAIRAVEVVLADGTCVRADAGERPDLFWAVRGGGANLGVVVALELDLLPYADVFAGMLLWDREQAPEVVPAWVRWTRGAPESVTTSMRVLSLPPLPELPAFLSGRDLVVIDGAVLEDDARADEVLAPLRALAPEVDTFARIPVTGLLDVHMDPPDPVPFVSDHAVLGELSDEAVDVFLEQVGPGTTTGLLFAELRHLGGALGRPAPDGGALSHVDGSYAMYCIAVAPSPEALAAGAAATSGIVGTLDRWSLPQRVPTFTDTREDTRSMFGGTAWARLARLRDEHDPTRLLLAHHEV</sequence>
<dbReference type="PROSITE" id="PS51387">
    <property type="entry name" value="FAD_PCMH"/>
    <property type="match status" value="1"/>
</dbReference>
<dbReference type="InterPro" id="IPR006094">
    <property type="entry name" value="Oxid_FAD_bind_N"/>
</dbReference>
<dbReference type="GO" id="GO:0071949">
    <property type="term" value="F:FAD binding"/>
    <property type="evidence" value="ECO:0007669"/>
    <property type="project" value="InterPro"/>
</dbReference>
<dbReference type="PANTHER" id="PTHR42973">
    <property type="entry name" value="BINDING OXIDOREDUCTASE, PUTATIVE (AFU_ORTHOLOGUE AFUA_1G17690)-RELATED"/>
    <property type="match status" value="1"/>
</dbReference>
<dbReference type="EMBL" id="CP015079">
    <property type="protein sequence ID" value="ANH39243.1"/>
    <property type="molecule type" value="Genomic_DNA"/>
</dbReference>
<dbReference type="PATRIC" id="fig|1300347.3.peg.2824"/>
<feature type="domain" description="FAD-binding PCMH-type" evidence="6">
    <location>
        <begin position="49"/>
        <end position="221"/>
    </location>
</feature>
<dbReference type="EC" id="1.5.3.-" evidence="7"/>
<dbReference type="OrthoDB" id="3682986at2"/>
<dbReference type="KEGG" id="ndk:I601_2827"/>
<evidence type="ECO:0000256" key="3">
    <source>
        <dbReference type="ARBA" id="ARBA00022630"/>
    </source>
</evidence>
<dbReference type="GO" id="GO:0016491">
    <property type="term" value="F:oxidoreductase activity"/>
    <property type="evidence" value="ECO:0007669"/>
    <property type="project" value="UniProtKB-KW"/>
</dbReference>
<accession>A0A1A9GNR9</accession>
<evidence type="ECO:0000256" key="1">
    <source>
        <dbReference type="ARBA" id="ARBA00001974"/>
    </source>
</evidence>